<feature type="domain" description="Glycosyltransferase subfamily 4-like N-terminal" evidence="2">
    <location>
        <begin position="12"/>
        <end position="186"/>
    </location>
</feature>
<dbReference type="PANTHER" id="PTHR46401:SF2">
    <property type="entry name" value="GLYCOSYLTRANSFERASE WBBK-RELATED"/>
    <property type="match status" value="1"/>
</dbReference>
<gene>
    <name evidence="3" type="ORF">Hfx1149_15620</name>
</gene>
<reference evidence="3" key="1">
    <citation type="submission" date="2019-09" db="EMBL/GenBank/DDBJ databases">
        <title>Genomic analysis of Haloferax sp. CBA1149.</title>
        <authorList>
            <person name="Roh S.W."/>
        </authorList>
    </citation>
    <scope>NUCLEOTIDE SEQUENCE</scope>
    <source>
        <strain evidence="3">CBA1149</strain>
    </source>
</reference>
<dbReference type="RefSeq" id="WP_151139649.1">
    <property type="nucleotide sequence ID" value="NZ_VZUS01000004.1"/>
</dbReference>
<evidence type="ECO:0000313" key="3">
    <source>
        <dbReference type="EMBL" id="KAB1185478.1"/>
    </source>
</evidence>
<dbReference type="PANTHER" id="PTHR46401">
    <property type="entry name" value="GLYCOSYLTRANSFERASE WBBK-RELATED"/>
    <property type="match status" value="1"/>
</dbReference>
<sequence>MHVVYVIGQSSGGLPHYAAELANAMTEHADVTVLKPSVTSADDLFAEEVDVLSVFEPISISMPEIYKLDLDPRKVYRGLSSYDNIEIIRDLDADLVHDPTGLFPQMKFFIKIHGIDKQYPFVTTRHEVPPNPFSLSRPPVFVESVVDLLIPNLDEQQSIVHTKRQKEVLVNRGYPQELVRVIPHGVYSVFGSAQENVAEPEPNTLLFFGNIVPPKGLNTLVKAIPQVAREIPDVKLIIAGDGKISSDSQRIIDNYEKNFEVHNRFIENDKVNELFSRAEVVTTPYRSQQGTKGHSGVVATAFSFGKPIVASTASEFPELVGESGAGVVVPPDDPHKLATAIIGVLKDDEAREEMSKRSLEMADRLSWENVAKQYLDVYRQIIDNQSSEKRIYPVST</sequence>
<dbReference type="CDD" id="cd03801">
    <property type="entry name" value="GT4_PimA-like"/>
    <property type="match status" value="1"/>
</dbReference>
<organism evidence="3">
    <name type="scientific">Haloferax sp. CBA1149</name>
    <dbReference type="NCBI Taxonomy" id="2650753"/>
    <lineage>
        <taxon>Archaea</taxon>
        <taxon>Methanobacteriati</taxon>
        <taxon>Methanobacteriota</taxon>
        <taxon>Stenosarchaea group</taxon>
        <taxon>Halobacteria</taxon>
        <taxon>Halobacteriales</taxon>
        <taxon>Haloferacaceae</taxon>
        <taxon>Haloferax</taxon>
    </lineage>
</organism>
<dbReference type="Gene3D" id="3.40.50.2000">
    <property type="entry name" value="Glycogen Phosphorylase B"/>
    <property type="match status" value="2"/>
</dbReference>
<dbReference type="InterPro" id="IPR028098">
    <property type="entry name" value="Glyco_trans_4-like_N"/>
</dbReference>
<dbReference type="Pfam" id="PF13692">
    <property type="entry name" value="Glyco_trans_1_4"/>
    <property type="match status" value="1"/>
</dbReference>
<evidence type="ECO:0000259" key="2">
    <source>
        <dbReference type="Pfam" id="PF13439"/>
    </source>
</evidence>
<dbReference type="SUPFAM" id="SSF53756">
    <property type="entry name" value="UDP-Glycosyltransferase/glycogen phosphorylase"/>
    <property type="match status" value="1"/>
</dbReference>
<comment type="caution">
    <text evidence="3">The sequence shown here is derived from an EMBL/GenBank/DDBJ whole genome shotgun (WGS) entry which is preliminary data.</text>
</comment>
<evidence type="ECO:0000256" key="1">
    <source>
        <dbReference type="ARBA" id="ARBA00022679"/>
    </source>
</evidence>
<accession>A0A643JS90</accession>
<proteinExistence type="predicted"/>
<dbReference type="GO" id="GO:0016757">
    <property type="term" value="F:glycosyltransferase activity"/>
    <property type="evidence" value="ECO:0007669"/>
    <property type="project" value="TreeGrafter"/>
</dbReference>
<dbReference type="Pfam" id="PF13439">
    <property type="entry name" value="Glyco_transf_4"/>
    <property type="match status" value="1"/>
</dbReference>
<name>A0A643JS90_9EURY</name>
<keyword evidence="1 3" id="KW-0808">Transferase</keyword>
<dbReference type="EMBL" id="VZUS01000004">
    <property type="protein sequence ID" value="KAB1185478.1"/>
    <property type="molecule type" value="Genomic_DNA"/>
</dbReference>
<protein>
    <submittedName>
        <fullName evidence="3">Glycosyltransferase family 4 protein</fullName>
    </submittedName>
</protein>
<dbReference type="AlphaFoldDB" id="A0A643JS90"/>